<name>A0ACC4BWZ6_POPAL</name>
<organism evidence="1 2">
    <name type="scientific">Populus alba</name>
    <name type="common">White poplar</name>
    <dbReference type="NCBI Taxonomy" id="43335"/>
    <lineage>
        <taxon>Eukaryota</taxon>
        <taxon>Viridiplantae</taxon>
        <taxon>Streptophyta</taxon>
        <taxon>Embryophyta</taxon>
        <taxon>Tracheophyta</taxon>
        <taxon>Spermatophyta</taxon>
        <taxon>Magnoliopsida</taxon>
        <taxon>eudicotyledons</taxon>
        <taxon>Gunneridae</taxon>
        <taxon>Pentapetalae</taxon>
        <taxon>rosids</taxon>
        <taxon>fabids</taxon>
        <taxon>Malpighiales</taxon>
        <taxon>Salicaceae</taxon>
        <taxon>Saliceae</taxon>
        <taxon>Populus</taxon>
    </lineage>
</organism>
<sequence length="685" mass="76619">MMENNGFSSPRNDSFPAGLRVLVVDDDPTWLKILEKMLKKCSYEVTTCGLARDALNLLRERKGGYDIVISDVYMPDMDGFKLLEQVGLEMDLPVIMMSVDGETSRVMKGVQHGACDYLLKPIRMKELRNIWQHVFRKKIHEVRDIETLERVESFQMTRNGSDHYEDGHVLCGEDLASIKKRKHIESKHDEKDTGDSISTKKARVVWSVDLHQKFVKAVNQIGLDKVGPKKILDMMNVPWLTRENVASHLQYSSLERLSYMQKYRLYLSRLQKENDFKTPAGGIKQSDSPLRDSAGSFGSQNSINLQHNDFSSGSYGFAGSSLVVHNGDPRSHDSDRKRLVSTPVEEPKRTLTVNVPNPCIPRSSQMEFGHPLAPPQSEVDFGALDSTLPTKYPWCGIQLKKEHNPLHLNDEFSHLPLPGQKQLTQADYPQPAPAISSAPSLTPSHNEYRSNVNHASSTAIAVDSSPIQTKTNMANHQAVDPNSKSTPSLENQGFNMNSITEFESSRKNINLGMLPFTTLEEDLQVCWVPGDCNMNLGLQNMEVLEYFDPGLITDVPVNLNDGLRSLLTLGWDNLFLIGLVLDVETSIIGVMTNIQHNNVCHSPLNSDEVQSFGSTGTDLFGLDLKSTALSSFINPGPFVHALNGLVCLCRFLIQIVYNTKEMNKEQEIIVENIRGKGREPVSISI</sequence>
<keyword evidence="2" id="KW-1185">Reference proteome</keyword>
<gene>
    <name evidence="1" type="ORF">D5086_017016</name>
</gene>
<evidence type="ECO:0000313" key="2">
    <source>
        <dbReference type="Proteomes" id="UP000309997"/>
    </source>
</evidence>
<comment type="caution">
    <text evidence="1">The sequence shown here is derived from an EMBL/GenBank/DDBJ whole genome shotgun (WGS) entry which is preliminary data.</text>
</comment>
<proteinExistence type="predicted"/>
<evidence type="ECO:0000313" key="1">
    <source>
        <dbReference type="EMBL" id="KAL3582684.1"/>
    </source>
</evidence>
<dbReference type="EMBL" id="RCHU02000008">
    <property type="protein sequence ID" value="KAL3582684.1"/>
    <property type="molecule type" value="Genomic_DNA"/>
</dbReference>
<reference evidence="1 2" key="1">
    <citation type="journal article" date="2024" name="Plant Biotechnol. J.">
        <title>Genome and CRISPR/Cas9 system of a widespread forest tree (Populus alba) in the world.</title>
        <authorList>
            <person name="Liu Y.J."/>
            <person name="Jiang P.F."/>
            <person name="Han X.M."/>
            <person name="Li X.Y."/>
            <person name="Wang H.M."/>
            <person name="Wang Y.J."/>
            <person name="Wang X.X."/>
            <person name="Zeng Q.Y."/>
        </authorList>
    </citation>
    <scope>NUCLEOTIDE SEQUENCE [LARGE SCALE GENOMIC DNA]</scope>
    <source>
        <strain evidence="2">cv. PAL-ZL1</strain>
    </source>
</reference>
<accession>A0ACC4BWZ6</accession>
<dbReference type="Proteomes" id="UP000309997">
    <property type="component" value="Unassembled WGS sequence"/>
</dbReference>
<protein>
    <submittedName>
        <fullName evidence="1">Uncharacterized protein</fullName>
    </submittedName>
</protein>